<dbReference type="InterPro" id="IPR001829">
    <property type="entry name" value="Pili_assmbl_chaperone_bac"/>
</dbReference>
<accession>A0ABW8E385</accession>
<evidence type="ECO:0000256" key="4">
    <source>
        <dbReference type="ARBA" id="ARBA00022764"/>
    </source>
</evidence>
<dbReference type="Proteomes" id="UP001617213">
    <property type="component" value="Unassembled WGS sequence"/>
</dbReference>
<evidence type="ECO:0000313" key="9">
    <source>
        <dbReference type="Proteomes" id="UP001617213"/>
    </source>
</evidence>
<dbReference type="EMBL" id="JBIUWZ010000023">
    <property type="protein sequence ID" value="MFJ2679635.1"/>
    <property type="molecule type" value="Genomic_DNA"/>
</dbReference>
<keyword evidence="3 6" id="KW-0732">Signal</keyword>
<dbReference type="InterPro" id="IPR050643">
    <property type="entry name" value="Periplasmic_pilus_chap"/>
</dbReference>
<feature type="chain" id="PRO_5046520579" evidence="6">
    <location>
        <begin position="22"/>
        <end position="231"/>
    </location>
</feature>
<keyword evidence="4" id="KW-0574">Periplasm</keyword>
<comment type="subcellular location">
    <subcellularLocation>
        <location evidence="1">Periplasm</location>
    </subcellularLocation>
</comment>
<comment type="similarity">
    <text evidence="2">Belongs to the periplasmic pilus chaperone family.</text>
</comment>
<evidence type="ECO:0000259" key="7">
    <source>
        <dbReference type="Pfam" id="PF00345"/>
    </source>
</evidence>
<sequence>MTTLLLNIAALTLLFSLNARADGMVPDTSVVIVHESEGEASVSVTNTDSQLALLHVTLENIPEDTEPLLVVTPPLARVDPGKSQLVRFILQAQQPLMTQRLKRVIFEGMPTGRAATKAGHARVGVTVRQNLPVIIHPEGLAPNRTPWTGLTWALENNQLQVSNDTPYVVRLAQELSLLPGNGKAMLPRTYVLPGERLRVPVTGTGAQTVRLQPATLYGFAVAAYEAPITVL</sequence>
<dbReference type="PRINTS" id="PR00969">
    <property type="entry name" value="CHAPERONPILI"/>
</dbReference>
<dbReference type="Pfam" id="PF00345">
    <property type="entry name" value="PapD_N"/>
    <property type="match status" value="1"/>
</dbReference>
<dbReference type="NCBIfam" id="NF007392">
    <property type="entry name" value="PRK09918.1"/>
    <property type="match status" value="1"/>
</dbReference>
<evidence type="ECO:0000256" key="6">
    <source>
        <dbReference type="SAM" id="SignalP"/>
    </source>
</evidence>
<organism evidence="8 9">
    <name type="scientific">Pseudomonas sivasensis</name>
    <dbReference type="NCBI Taxonomy" id="1880678"/>
    <lineage>
        <taxon>Bacteria</taxon>
        <taxon>Pseudomonadati</taxon>
        <taxon>Pseudomonadota</taxon>
        <taxon>Gammaproteobacteria</taxon>
        <taxon>Pseudomonadales</taxon>
        <taxon>Pseudomonadaceae</taxon>
        <taxon>Pseudomonas</taxon>
    </lineage>
</organism>
<dbReference type="Gene3D" id="2.60.40.10">
    <property type="entry name" value="Immunoglobulins"/>
    <property type="match status" value="2"/>
</dbReference>
<dbReference type="InterPro" id="IPR013783">
    <property type="entry name" value="Ig-like_fold"/>
</dbReference>
<evidence type="ECO:0000313" key="8">
    <source>
        <dbReference type="EMBL" id="MFJ2679635.1"/>
    </source>
</evidence>
<evidence type="ECO:0000256" key="5">
    <source>
        <dbReference type="ARBA" id="ARBA00023186"/>
    </source>
</evidence>
<dbReference type="RefSeq" id="WP_032886386.1">
    <property type="nucleotide sequence ID" value="NZ_CAXAPQ010000004.1"/>
</dbReference>
<keyword evidence="9" id="KW-1185">Reference proteome</keyword>
<protein>
    <submittedName>
        <fullName evidence="8">Fimbria/pilus chaperone family protein</fullName>
    </submittedName>
</protein>
<dbReference type="InterPro" id="IPR036316">
    <property type="entry name" value="Pili_assmbl_chap_C_dom_sf"/>
</dbReference>
<proteinExistence type="inferred from homology"/>
<feature type="domain" description="Pili assembly chaperone N-terminal" evidence="7">
    <location>
        <begin position="23"/>
        <end position="140"/>
    </location>
</feature>
<dbReference type="SUPFAM" id="SSF49584">
    <property type="entry name" value="Periplasmic chaperone C-domain"/>
    <property type="match status" value="1"/>
</dbReference>
<evidence type="ECO:0000256" key="2">
    <source>
        <dbReference type="ARBA" id="ARBA00007399"/>
    </source>
</evidence>
<dbReference type="SUPFAM" id="SSF49354">
    <property type="entry name" value="PapD-like"/>
    <property type="match status" value="1"/>
</dbReference>
<dbReference type="PANTHER" id="PTHR30251">
    <property type="entry name" value="PILUS ASSEMBLY CHAPERONE"/>
    <property type="match status" value="1"/>
</dbReference>
<dbReference type="PANTHER" id="PTHR30251:SF3">
    <property type="entry name" value="FIMBRIAL CHAPARONE PROTEIN"/>
    <property type="match status" value="1"/>
</dbReference>
<reference evidence="8 9" key="1">
    <citation type="submission" date="2024-10" db="EMBL/GenBank/DDBJ databases">
        <title>The Natural Products Discovery Center: Release of the First 8490 Sequenced Strains for Exploring Actinobacteria Biosynthetic Diversity.</title>
        <authorList>
            <person name="Kalkreuter E."/>
            <person name="Kautsar S.A."/>
            <person name="Yang D."/>
            <person name="Bader C.D."/>
            <person name="Teijaro C.N."/>
            <person name="Fluegel L."/>
            <person name="Davis C.M."/>
            <person name="Simpson J.R."/>
            <person name="Lauterbach L."/>
            <person name="Steele A.D."/>
            <person name="Gui C."/>
            <person name="Meng S."/>
            <person name="Li G."/>
            <person name="Viehrig K."/>
            <person name="Ye F."/>
            <person name="Su P."/>
            <person name="Kiefer A.F."/>
            <person name="Nichols A."/>
            <person name="Cepeda A.J."/>
            <person name="Yan W."/>
            <person name="Fan B."/>
            <person name="Jiang Y."/>
            <person name="Adhikari A."/>
            <person name="Zheng C.-J."/>
            <person name="Schuster L."/>
            <person name="Cowan T.M."/>
            <person name="Smanski M.J."/>
            <person name="Chevrette M.G."/>
            <person name="De Carvalho L.P.S."/>
            <person name="Shen B."/>
        </authorList>
    </citation>
    <scope>NUCLEOTIDE SEQUENCE [LARGE SCALE GENOMIC DNA]</scope>
    <source>
        <strain evidence="8 9">NPDC087581</strain>
    </source>
</reference>
<gene>
    <name evidence="8" type="ORF">ACIOWJ_16270</name>
</gene>
<dbReference type="InterPro" id="IPR008962">
    <property type="entry name" value="PapD-like_sf"/>
</dbReference>
<name>A0ABW8E385_9PSED</name>
<feature type="signal peptide" evidence="6">
    <location>
        <begin position="1"/>
        <end position="21"/>
    </location>
</feature>
<comment type="caution">
    <text evidence="8">The sequence shown here is derived from an EMBL/GenBank/DDBJ whole genome shotgun (WGS) entry which is preliminary data.</text>
</comment>
<dbReference type="GeneID" id="300935618"/>
<evidence type="ECO:0000256" key="3">
    <source>
        <dbReference type="ARBA" id="ARBA00022729"/>
    </source>
</evidence>
<keyword evidence="5" id="KW-0143">Chaperone</keyword>
<evidence type="ECO:0000256" key="1">
    <source>
        <dbReference type="ARBA" id="ARBA00004418"/>
    </source>
</evidence>
<dbReference type="InterPro" id="IPR016147">
    <property type="entry name" value="Pili_assmbl_chaperone_N"/>
</dbReference>